<evidence type="ECO:0000313" key="2">
    <source>
        <dbReference type="Proteomes" id="UP001221757"/>
    </source>
</evidence>
<dbReference type="AlphaFoldDB" id="A0AAD7CZ90"/>
<sequence length="130" mass="14103">MATPHAFQNGVAPIVTTRGPGKIHLISYGSNAGLENHVGTITTTNAGQTRFLISHSYTFTGFAFYWDGEGEAAWTLGDMLVRQPVGRSWAEASVVQWDGQLLAFTDVTTQVSSAVLRNDAVTCFIIPRRT</sequence>
<evidence type="ECO:0000313" key="1">
    <source>
        <dbReference type="EMBL" id="KAJ7671016.1"/>
    </source>
</evidence>
<name>A0AAD7CZ90_MYCRO</name>
<gene>
    <name evidence="1" type="ORF">B0H17DRAFT_948497</name>
</gene>
<dbReference type="Proteomes" id="UP001221757">
    <property type="component" value="Unassembled WGS sequence"/>
</dbReference>
<dbReference type="EMBL" id="JARKIE010000177">
    <property type="protein sequence ID" value="KAJ7671016.1"/>
    <property type="molecule type" value="Genomic_DNA"/>
</dbReference>
<reference evidence="1" key="1">
    <citation type="submission" date="2023-03" db="EMBL/GenBank/DDBJ databases">
        <title>Massive genome expansion in bonnet fungi (Mycena s.s.) driven by repeated elements and novel gene families across ecological guilds.</title>
        <authorList>
            <consortium name="Lawrence Berkeley National Laboratory"/>
            <person name="Harder C.B."/>
            <person name="Miyauchi S."/>
            <person name="Viragh M."/>
            <person name="Kuo A."/>
            <person name="Thoen E."/>
            <person name="Andreopoulos B."/>
            <person name="Lu D."/>
            <person name="Skrede I."/>
            <person name="Drula E."/>
            <person name="Henrissat B."/>
            <person name="Morin E."/>
            <person name="Kohler A."/>
            <person name="Barry K."/>
            <person name="LaButti K."/>
            <person name="Morin E."/>
            <person name="Salamov A."/>
            <person name="Lipzen A."/>
            <person name="Mereny Z."/>
            <person name="Hegedus B."/>
            <person name="Baldrian P."/>
            <person name="Stursova M."/>
            <person name="Weitz H."/>
            <person name="Taylor A."/>
            <person name="Grigoriev I.V."/>
            <person name="Nagy L.G."/>
            <person name="Martin F."/>
            <person name="Kauserud H."/>
        </authorList>
    </citation>
    <scope>NUCLEOTIDE SEQUENCE</scope>
    <source>
        <strain evidence="1">CBHHK067</strain>
    </source>
</reference>
<keyword evidence="2" id="KW-1185">Reference proteome</keyword>
<organism evidence="1 2">
    <name type="scientific">Mycena rosella</name>
    <name type="common">Pink bonnet</name>
    <name type="synonym">Agaricus rosellus</name>
    <dbReference type="NCBI Taxonomy" id="1033263"/>
    <lineage>
        <taxon>Eukaryota</taxon>
        <taxon>Fungi</taxon>
        <taxon>Dikarya</taxon>
        <taxon>Basidiomycota</taxon>
        <taxon>Agaricomycotina</taxon>
        <taxon>Agaricomycetes</taxon>
        <taxon>Agaricomycetidae</taxon>
        <taxon>Agaricales</taxon>
        <taxon>Marasmiineae</taxon>
        <taxon>Mycenaceae</taxon>
        <taxon>Mycena</taxon>
    </lineage>
</organism>
<protein>
    <submittedName>
        <fullName evidence="1">Uncharacterized protein</fullName>
    </submittedName>
</protein>
<accession>A0AAD7CZ90</accession>
<comment type="caution">
    <text evidence="1">The sequence shown here is derived from an EMBL/GenBank/DDBJ whole genome shotgun (WGS) entry which is preliminary data.</text>
</comment>
<proteinExistence type="predicted"/>